<evidence type="ECO:0000259" key="3">
    <source>
        <dbReference type="Pfam" id="PF00501"/>
    </source>
</evidence>
<organism evidence="5 6">
    <name type="scientific">Alicyclobacillus mali</name>
    <name type="common">ex Roth et al. 2021</name>
    <dbReference type="NCBI Taxonomy" id="1123961"/>
    <lineage>
        <taxon>Bacteria</taxon>
        <taxon>Bacillati</taxon>
        <taxon>Bacillota</taxon>
        <taxon>Bacilli</taxon>
        <taxon>Bacillales</taxon>
        <taxon>Alicyclobacillaceae</taxon>
        <taxon>Alicyclobacillus</taxon>
    </lineage>
</organism>
<evidence type="ECO:0000256" key="2">
    <source>
        <dbReference type="ARBA" id="ARBA00022598"/>
    </source>
</evidence>
<name>A0ABS0F2N6_9BACL</name>
<dbReference type="InterPro" id="IPR000873">
    <property type="entry name" value="AMP-dep_synth/lig_dom"/>
</dbReference>
<feature type="domain" description="AMP-binding enzyme C-terminal" evidence="4">
    <location>
        <begin position="466"/>
        <end position="542"/>
    </location>
</feature>
<dbReference type="InterPro" id="IPR045851">
    <property type="entry name" value="AMP-bd_C_sf"/>
</dbReference>
<gene>
    <name evidence="5" type="ORF">IW967_06450</name>
</gene>
<dbReference type="EMBL" id="JADPKZ010000037">
    <property type="protein sequence ID" value="MBF8377506.1"/>
    <property type="molecule type" value="Genomic_DNA"/>
</dbReference>
<feature type="domain" description="AMP-dependent synthetase/ligase" evidence="3">
    <location>
        <begin position="46"/>
        <end position="414"/>
    </location>
</feature>
<dbReference type="PANTHER" id="PTHR43201">
    <property type="entry name" value="ACYL-COA SYNTHETASE"/>
    <property type="match status" value="1"/>
</dbReference>
<dbReference type="Pfam" id="PF13193">
    <property type="entry name" value="AMP-binding_C"/>
    <property type="match status" value="1"/>
</dbReference>
<dbReference type="Gene3D" id="3.40.50.12780">
    <property type="entry name" value="N-terminal domain of ligase-like"/>
    <property type="match status" value="1"/>
</dbReference>
<dbReference type="InterPro" id="IPR020845">
    <property type="entry name" value="AMP-binding_CS"/>
</dbReference>
<dbReference type="InterPro" id="IPR042099">
    <property type="entry name" value="ANL_N_sf"/>
</dbReference>
<dbReference type="PANTHER" id="PTHR43201:SF5">
    <property type="entry name" value="MEDIUM-CHAIN ACYL-COA LIGASE ACSF2, MITOCHONDRIAL"/>
    <property type="match status" value="1"/>
</dbReference>
<comment type="similarity">
    <text evidence="1">Belongs to the ATP-dependent AMP-binding enzyme family.</text>
</comment>
<dbReference type="Proteomes" id="UP000642910">
    <property type="component" value="Unassembled WGS sequence"/>
</dbReference>
<keyword evidence="6" id="KW-1185">Reference proteome</keyword>
<comment type="caution">
    <text evidence="5">The sequence shown here is derived from an EMBL/GenBank/DDBJ whole genome shotgun (WGS) entry which is preliminary data.</text>
</comment>
<dbReference type="Gene3D" id="3.30.300.30">
    <property type="match status" value="1"/>
</dbReference>
<evidence type="ECO:0000313" key="6">
    <source>
        <dbReference type="Proteomes" id="UP000642910"/>
    </source>
</evidence>
<dbReference type="SUPFAM" id="SSF56801">
    <property type="entry name" value="Acetyl-CoA synthetase-like"/>
    <property type="match status" value="1"/>
</dbReference>
<dbReference type="RefSeq" id="WP_195867414.1">
    <property type="nucleotide sequence ID" value="NZ_JADPKZ010000037.1"/>
</dbReference>
<dbReference type="Pfam" id="PF00501">
    <property type="entry name" value="AMP-binding"/>
    <property type="match status" value="1"/>
</dbReference>
<dbReference type="InterPro" id="IPR025110">
    <property type="entry name" value="AMP-bd_C"/>
</dbReference>
<evidence type="ECO:0000259" key="4">
    <source>
        <dbReference type="Pfam" id="PF13193"/>
    </source>
</evidence>
<dbReference type="PROSITE" id="PS00455">
    <property type="entry name" value="AMP_BINDING"/>
    <property type="match status" value="1"/>
</dbReference>
<evidence type="ECO:0000256" key="1">
    <source>
        <dbReference type="ARBA" id="ARBA00006432"/>
    </source>
</evidence>
<evidence type="ECO:0000313" key="5">
    <source>
        <dbReference type="EMBL" id="MBF8377506.1"/>
    </source>
</evidence>
<reference evidence="5 6" key="1">
    <citation type="submission" date="2020-11" db="EMBL/GenBank/DDBJ databases">
        <title>Genomic insight of Alicyclobacillus mali FL 18 reveals a new arsenic-resistant strain, with potential in environmental biotechnology.</title>
        <authorList>
            <person name="Fiorentino G."/>
            <person name="Gallo G."/>
            <person name="Aulitto M."/>
        </authorList>
    </citation>
    <scope>NUCLEOTIDE SEQUENCE [LARGE SCALE GENOMIC DNA]</scope>
    <source>
        <strain evidence="5 6">FL 18</strain>
    </source>
</reference>
<accession>A0ABS0F2N6</accession>
<keyword evidence="2 5" id="KW-0436">Ligase</keyword>
<dbReference type="GO" id="GO:0016874">
    <property type="term" value="F:ligase activity"/>
    <property type="evidence" value="ECO:0007669"/>
    <property type="project" value="UniProtKB-KW"/>
</dbReference>
<proteinExistence type="inferred from homology"/>
<sequence>MNERWEASVERLVSRDDVWLTRRHIEEHLRAGRWTEETFLDLVSLHAAQKPNAPAVIDEDGAVTTYGELEKASDQFALGLQAMGVCPGDRVALQLPNTHEFLVALMGTAKAGAISVLCHMPYTEHDLAYVLQLTQPKVAVVMATFRNRDYLAPMRRAAADAGCTLALVAVPQAPDGDAVSYADLLRSAAEGAGDSLHDTRPVAVDPFFIMFTSGTTGRPKAELHLHANNLYWIRQLNQTARFEPAAKWLIVTPIAHLTGLGIGCLGALSRGAPVALLSHWDVQRAVSVMRREQPTYLLGATPMLVDLARADDLTASSVPSLRGIVYAGATCPAEILRSLNTKLGADIFACYGYTEGGVTHITRPGDGIDVTSVSFGKRLDGLEDQVVDERGQRLEPPCEGELWVRGANMIPGYYRQPENTRRMFDDEGWFHSADIVRVDEAGYCTFVARRDDLINRGGYKIDPRAIEEVLYAHPRVGQAAVVAMPDPRLGQRAACFIVPKHPGDVLTLEEVQAFLRDRGVSKSHWPEAVQMIDSFPMTSTGKFQRFALRELAARLRPGAGGRGADPHP</sequence>
<protein>
    <submittedName>
        <fullName evidence="5">Acyl--CoA ligase</fullName>
    </submittedName>
</protein>